<proteinExistence type="inferred from homology"/>
<evidence type="ECO:0000313" key="7">
    <source>
        <dbReference type="EMBL" id="CAD2181798.1"/>
    </source>
</evidence>
<keyword evidence="4" id="KW-0238">DNA-binding</keyword>
<sequence length="859" mass="96947">MNTQTQQSSSKSLINNCLQHPTTESSTCFPTSTIQTPTIFESFNGANDLDKLKIYKYKSVYGETVKCQFVAKEVKETTKNDKSQQELSKYGNVNKSASHSFLPGLGCALVALFEGKGSDRGQIGMATFDLKSSELVLCQFVDTSSYSLLKIRLSLCEPLEIILPDDKEKTSSKVFIMDLLQDTCKRANIVPIQRKCFNDALGIELLKKIFLEECSNLDASVYQRYFCMGAVAALIKYAENAHNIFCAQNSLKCTFVAMEDSCMIDVSSWKSLDLIQIDSKPKKGVINSLFDVINSCVTPGGTKTLRSYLLQPSANCQTINKRLDIVEELVLNQSMCSKIRAVLSTLSDLQYMISMFSYTNLSNNNLGKEDSKRIIRNKIGQAVSLKNMLDAVEKLGFIMSQSSLSFFVENKMKLTDCRLSKIGEIVNKVISTEVNSRKRKGYAPIARDYALFAVAEKQNVLLDMARRVYQELVERVMEYAGHEREEISGAQINYSQSRGYHFSLHTKDPYSVKLPNYCIQIVQNKASITFTTRDLIKYNDRLIQSECEVLQMSNLVLEQMIMNIRVYLPSLYQCAELISLLDCYTSIAYYSNKTKTVRPKFSNHIKIIDGRHPILDCRSDVVLNNTFLSQKDGRFIIIAGPNMSGKSTYMRQVCLLQIMAQMGCLVPAESATFIPMTHIFSRVGHNDDLVRNLSGFSVEMSEMATILQNANQSSLIIIDELARSTSTEEGIGISYAICERILAIGAFTLFATHFLDMAQLEICYPEIVRNYHFSSMKFNGNDYDTTPHKLFKGPYQGPLYGLDLASMTTFPEKIIKDAERLAERLRTAKRESSFLDTTSKIEFNNTFETIENFETNRTI</sequence>
<feature type="domain" description="DNA mismatch repair proteins mutS family" evidence="6">
    <location>
        <begin position="714"/>
        <end position="730"/>
    </location>
</feature>
<organism evidence="7 8">
    <name type="scientific">Meloidogyne enterolobii</name>
    <name type="common">Root-knot nematode worm</name>
    <name type="synonym">Meloidogyne mayaguensis</name>
    <dbReference type="NCBI Taxonomy" id="390850"/>
    <lineage>
        <taxon>Eukaryota</taxon>
        <taxon>Metazoa</taxon>
        <taxon>Ecdysozoa</taxon>
        <taxon>Nematoda</taxon>
        <taxon>Chromadorea</taxon>
        <taxon>Rhabditida</taxon>
        <taxon>Tylenchina</taxon>
        <taxon>Tylenchomorpha</taxon>
        <taxon>Tylenchoidea</taxon>
        <taxon>Meloidogynidae</taxon>
        <taxon>Meloidogyninae</taxon>
        <taxon>Meloidogyne</taxon>
    </lineage>
</organism>
<dbReference type="EMBL" id="CAJEWN010000411">
    <property type="protein sequence ID" value="CAD2181798.1"/>
    <property type="molecule type" value="Genomic_DNA"/>
</dbReference>
<dbReference type="SUPFAM" id="SSF48334">
    <property type="entry name" value="DNA repair protein MutS, domain III"/>
    <property type="match status" value="1"/>
</dbReference>
<dbReference type="Proteomes" id="UP000580250">
    <property type="component" value="Unassembled WGS sequence"/>
</dbReference>
<dbReference type="OrthoDB" id="276261at2759"/>
<comment type="similarity">
    <text evidence="1">Belongs to the DNA mismatch repair MutS family.</text>
</comment>
<evidence type="ECO:0000256" key="2">
    <source>
        <dbReference type="ARBA" id="ARBA00022741"/>
    </source>
</evidence>
<dbReference type="InterPro" id="IPR036187">
    <property type="entry name" value="DNA_mismatch_repair_MutS_sf"/>
</dbReference>
<evidence type="ECO:0000256" key="5">
    <source>
        <dbReference type="ARBA" id="ARBA00023254"/>
    </source>
</evidence>
<keyword evidence="5" id="KW-0469">Meiosis</keyword>
<dbReference type="Pfam" id="PF05192">
    <property type="entry name" value="MutS_III"/>
    <property type="match status" value="1"/>
</dbReference>
<dbReference type="Pfam" id="PF05188">
    <property type="entry name" value="MutS_II"/>
    <property type="match status" value="1"/>
</dbReference>
<dbReference type="GO" id="GO:0005634">
    <property type="term" value="C:nucleus"/>
    <property type="evidence" value="ECO:0007669"/>
    <property type="project" value="TreeGrafter"/>
</dbReference>
<evidence type="ECO:0000256" key="3">
    <source>
        <dbReference type="ARBA" id="ARBA00022840"/>
    </source>
</evidence>
<dbReference type="GO" id="GO:0030983">
    <property type="term" value="F:mismatched DNA binding"/>
    <property type="evidence" value="ECO:0007669"/>
    <property type="project" value="InterPro"/>
</dbReference>
<dbReference type="PANTHER" id="PTHR11361">
    <property type="entry name" value="DNA MISMATCH REPAIR PROTEIN MUTS FAMILY MEMBER"/>
    <property type="match status" value="1"/>
</dbReference>
<dbReference type="InterPro" id="IPR027417">
    <property type="entry name" value="P-loop_NTPase"/>
</dbReference>
<keyword evidence="3" id="KW-0067">ATP-binding</keyword>
<evidence type="ECO:0000313" key="8">
    <source>
        <dbReference type="Proteomes" id="UP000580250"/>
    </source>
</evidence>
<dbReference type="PANTHER" id="PTHR11361:SF21">
    <property type="entry name" value="MUTS PROTEIN HOMOLOG 4"/>
    <property type="match status" value="1"/>
</dbReference>
<dbReference type="InterPro" id="IPR007861">
    <property type="entry name" value="DNA_mismatch_repair_MutS_clamp"/>
</dbReference>
<dbReference type="FunFam" id="3.40.50.300:FF:000870">
    <property type="entry name" value="MutS protein homolog 4"/>
    <property type="match status" value="1"/>
</dbReference>
<dbReference type="Pfam" id="PF05190">
    <property type="entry name" value="MutS_IV"/>
    <property type="match status" value="1"/>
</dbReference>
<dbReference type="InterPro" id="IPR007696">
    <property type="entry name" value="DNA_mismatch_repair_MutS_core"/>
</dbReference>
<dbReference type="GO" id="GO:0006298">
    <property type="term" value="P:mismatch repair"/>
    <property type="evidence" value="ECO:0007669"/>
    <property type="project" value="InterPro"/>
</dbReference>
<reference evidence="7 8" key="1">
    <citation type="submission" date="2020-08" db="EMBL/GenBank/DDBJ databases">
        <authorList>
            <person name="Koutsovoulos G."/>
            <person name="Danchin GJ E."/>
        </authorList>
    </citation>
    <scope>NUCLEOTIDE SEQUENCE [LARGE SCALE GENOMIC DNA]</scope>
</reference>
<dbReference type="GO" id="GO:0007131">
    <property type="term" value="P:reciprocal meiotic recombination"/>
    <property type="evidence" value="ECO:0007669"/>
    <property type="project" value="TreeGrafter"/>
</dbReference>
<keyword evidence="2" id="KW-0547">Nucleotide-binding</keyword>
<evidence type="ECO:0000256" key="1">
    <source>
        <dbReference type="ARBA" id="ARBA00006271"/>
    </source>
</evidence>
<dbReference type="SMART" id="SM00534">
    <property type="entry name" value="MUTSac"/>
    <property type="match status" value="1"/>
</dbReference>
<protein>
    <recommendedName>
        <fullName evidence="6">DNA mismatch repair proteins mutS family domain-containing protein</fullName>
    </recommendedName>
</protein>
<comment type="caution">
    <text evidence="7">The sequence shown here is derived from an EMBL/GenBank/DDBJ whole genome shotgun (WGS) entry which is preliminary data.</text>
</comment>
<name>A0A6V7W522_MELEN</name>
<dbReference type="SMART" id="SM00533">
    <property type="entry name" value="MUTSd"/>
    <property type="match status" value="1"/>
</dbReference>
<accession>A0A6V7W522</accession>
<dbReference type="Gene3D" id="1.10.1420.10">
    <property type="match status" value="2"/>
</dbReference>
<evidence type="ECO:0000259" key="6">
    <source>
        <dbReference type="PROSITE" id="PS00486"/>
    </source>
</evidence>
<dbReference type="AlphaFoldDB" id="A0A6V7W522"/>
<dbReference type="PROSITE" id="PS00486">
    <property type="entry name" value="DNA_MISMATCH_REPAIR_2"/>
    <property type="match status" value="1"/>
</dbReference>
<dbReference type="InterPro" id="IPR007860">
    <property type="entry name" value="DNA_mmatch_repair_MutS_con_dom"/>
</dbReference>
<dbReference type="SUPFAM" id="SSF52540">
    <property type="entry name" value="P-loop containing nucleoside triphosphate hydrolases"/>
    <property type="match status" value="1"/>
</dbReference>
<dbReference type="InterPro" id="IPR011184">
    <property type="entry name" value="DNA_mismatch_repair_Msh2"/>
</dbReference>
<gene>
    <name evidence="7" type="ORF">MENT_LOCUS33961</name>
</gene>
<dbReference type="PIRSF" id="PIRSF005813">
    <property type="entry name" value="MSH2"/>
    <property type="match status" value="1"/>
</dbReference>
<dbReference type="Gene3D" id="3.30.420.110">
    <property type="entry name" value="MutS, connector domain"/>
    <property type="match status" value="1"/>
</dbReference>
<dbReference type="GO" id="GO:0140664">
    <property type="term" value="F:ATP-dependent DNA damage sensor activity"/>
    <property type="evidence" value="ECO:0007669"/>
    <property type="project" value="InterPro"/>
</dbReference>
<dbReference type="InterPro" id="IPR000432">
    <property type="entry name" value="DNA_mismatch_repair_MutS_C"/>
</dbReference>
<evidence type="ECO:0000256" key="4">
    <source>
        <dbReference type="ARBA" id="ARBA00023125"/>
    </source>
</evidence>
<dbReference type="Pfam" id="PF00488">
    <property type="entry name" value="MutS_V"/>
    <property type="match status" value="1"/>
</dbReference>
<dbReference type="Gene3D" id="3.40.50.300">
    <property type="entry name" value="P-loop containing nucleotide triphosphate hydrolases"/>
    <property type="match status" value="1"/>
</dbReference>
<dbReference type="InterPro" id="IPR045076">
    <property type="entry name" value="MutS"/>
</dbReference>
<dbReference type="InterPro" id="IPR036678">
    <property type="entry name" value="MutS_con_dom_sf"/>
</dbReference>
<dbReference type="GO" id="GO:0005524">
    <property type="term" value="F:ATP binding"/>
    <property type="evidence" value="ECO:0007669"/>
    <property type="project" value="UniProtKB-KW"/>
</dbReference>